<dbReference type="GO" id="GO:0006824">
    <property type="term" value="P:cobalt ion transport"/>
    <property type="evidence" value="ECO:0007669"/>
    <property type="project" value="InterPro"/>
</dbReference>
<keyword evidence="3 6" id="KW-0812">Transmembrane</keyword>
<feature type="transmembrane region" description="Helical" evidence="6">
    <location>
        <begin position="34"/>
        <end position="67"/>
    </location>
</feature>
<dbReference type="RefSeq" id="WP_005038605.1">
    <property type="nucleotide sequence ID" value="NZ_AOME01000002.1"/>
</dbReference>
<dbReference type="AlphaFoldDB" id="M0NDJ5"/>
<dbReference type="PANTHER" id="PTHR34857">
    <property type="entry name" value="SLL0384 PROTEIN"/>
    <property type="match status" value="1"/>
</dbReference>
<comment type="subcellular location">
    <subcellularLocation>
        <location evidence="1">Cell membrane</location>
        <topology evidence="1">Multi-pass membrane protein</topology>
    </subcellularLocation>
</comment>
<dbReference type="CDD" id="cd16914">
    <property type="entry name" value="EcfT"/>
    <property type="match status" value="1"/>
</dbReference>
<dbReference type="PATRIC" id="fig|1227456.3.peg.75"/>
<accession>M0NDJ5</accession>
<protein>
    <submittedName>
        <fullName evidence="7">Cobalt ABC transporter permease</fullName>
    </submittedName>
</protein>
<evidence type="ECO:0000256" key="1">
    <source>
        <dbReference type="ARBA" id="ARBA00004651"/>
    </source>
</evidence>
<gene>
    <name evidence="7" type="ORF">C450_00350</name>
</gene>
<dbReference type="STRING" id="1227456.C450_00350"/>
<dbReference type="Pfam" id="PF02361">
    <property type="entry name" value="CbiQ"/>
    <property type="match status" value="1"/>
</dbReference>
<keyword evidence="8" id="KW-1185">Reference proteome</keyword>
<evidence type="ECO:0000256" key="4">
    <source>
        <dbReference type="ARBA" id="ARBA00022989"/>
    </source>
</evidence>
<sequence length="271" mass="29627">MTTLSNHVPDPRLITAYAERRDGPLHRVNPWTKLGVVAVLVLAVTVVDALAVLAGLYAATLVIYGLAGLPYRRLVLWYTLPMLFIVSVAGPLAFLEPGRPILGALATPLGELSVTWQGAALFAELTCRSLTVVTFTLTASMTTKYNDIAYLLGKIFPTPIDQVTLLTYRFTFVMLETLEDLVKAALSRGANLSDFWANRRLYARILGMTMLTAIERSERLVTSMEARGYDGDITLYGDVRRPPVLEAAAVVVMFTVVVVYALVIAYGVVAI</sequence>
<feature type="transmembrane region" description="Helical" evidence="6">
    <location>
        <begin position="74"/>
        <end position="94"/>
    </location>
</feature>
<dbReference type="OrthoDB" id="51610at2157"/>
<keyword evidence="2" id="KW-1003">Cell membrane</keyword>
<dbReference type="NCBIfam" id="TIGR02454">
    <property type="entry name" value="ECF_T_CbiQ"/>
    <property type="match status" value="1"/>
</dbReference>
<evidence type="ECO:0000313" key="8">
    <source>
        <dbReference type="Proteomes" id="UP000011625"/>
    </source>
</evidence>
<evidence type="ECO:0000256" key="3">
    <source>
        <dbReference type="ARBA" id="ARBA00022692"/>
    </source>
</evidence>
<dbReference type="PANTHER" id="PTHR34857:SF2">
    <property type="entry name" value="SLL0384 PROTEIN"/>
    <property type="match status" value="1"/>
</dbReference>
<comment type="caution">
    <text evidence="7">The sequence shown here is derived from an EMBL/GenBank/DDBJ whole genome shotgun (WGS) entry which is preliminary data.</text>
</comment>
<dbReference type="InterPro" id="IPR051611">
    <property type="entry name" value="ECF_transporter_component"/>
</dbReference>
<organism evidence="7 8">
    <name type="scientific">Halococcus salifodinae DSM 8989</name>
    <dbReference type="NCBI Taxonomy" id="1227456"/>
    <lineage>
        <taxon>Archaea</taxon>
        <taxon>Methanobacteriati</taxon>
        <taxon>Methanobacteriota</taxon>
        <taxon>Stenosarchaea group</taxon>
        <taxon>Halobacteria</taxon>
        <taxon>Halobacteriales</taxon>
        <taxon>Halococcaceae</taxon>
        <taxon>Halococcus</taxon>
    </lineage>
</organism>
<keyword evidence="5 6" id="KW-0472">Membrane</keyword>
<evidence type="ECO:0000256" key="6">
    <source>
        <dbReference type="SAM" id="Phobius"/>
    </source>
</evidence>
<reference evidence="7 8" key="1">
    <citation type="journal article" date="2014" name="PLoS Genet.">
        <title>Phylogenetically driven sequencing of extremely halophilic archaea reveals strategies for static and dynamic osmo-response.</title>
        <authorList>
            <person name="Becker E.A."/>
            <person name="Seitzer P.M."/>
            <person name="Tritt A."/>
            <person name="Larsen D."/>
            <person name="Krusor M."/>
            <person name="Yao A.I."/>
            <person name="Wu D."/>
            <person name="Madern D."/>
            <person name="Eisen J.A."/>
            <person name="Darling A.E."/>
            <person name="Facciotti M.T."/>
        </authorList>
    </citation>
    <scope>NUCLEOTIDE SEQUENCE [LARGE SCALE GENOMIC DNA]</scope>
    <source>
        <strain evidence="7 8">DSM 8989</strain>
    </source>
</reference>
<feature type="transmembrane region" description="Helical" evidence="6">
    <location>
        <begin position="247"/>
        <end position="269"/>
    </location>
</feature>
<dbReference type="InterPro" id="IPR003339">
    <property type="entry name" value="ABC/ECF_trnsptr_transmembrane"/>
</dbReference>
<dbReference type="EMBL" id="AOME01000002">
    <property type="protein sequence ID" value="EMA55926.1"/>
    <property type="molecule type" value="Genomic_DNA"/>
</dbReference>
<name>M0NDJ5_9EURY</name>
<evidence type="ECO:0000313" key="7">
    <source>
        <dbReference type="EMBL" id="EMA55926.1"/>
    </source>
</evidence>
<dbReference type="GO" id="GO:0043190">
    <property type="term" value="C:ATP-binding cassette (ABC) transporter complex"/>
    <property type="evidence" value="ECO:0007669"/>
    <property type="project" value="InterPro"/>
</dbReference>
<dbReference type="Proteomes" id="UP000011625">
    <property type="component" value="Unassembled WGS sequence"/>
</dbReference>
<dbReference type="InterPro" id="IPR012809">
    <property type="entry name" value="ECF_CbiQ"/>
</dbReference>
<evidence type="ECO:0000256" key="5">
    <source>
        <dbReference type="ARBA" id="ARBA00023136"/>
    </source>
</evidence>
<proteinExistence type="predicted"/>
<evidence type="ECO:0000256" key="2">
    <source>
        <dbReference type="ARBA" id="ARBA00022475"/>
    </source>
</evidence>
<keyword evidence="4 6" id="KW-1133">Transmembrane helix</keyword>